<keyword evidence="13" id="KW-0902">Two-component regulatory system</keyword>
<evidence type="ECO:0000313" key="16">
    <source>
        <dbReference type="EMBL" id="MCB5363541.1"/>
    </source>
</evidence>
<dbReference type="CDD" id="cd00082">
    <property type="entry name" value="HisKA"/>
    <property type="match status" value="1"/>
</dbReference>
<proteinExistence type="predicted"/>
<dbReference type="SUPFAM" id="SSF55785">
    <property type="entry name" value="PYP-like sensor domain (PAS domain)"/>
    <property type="match status" value="1"/>
</dbReference>
<keyword evidence="7" id="KW-0808">Transferase</keyword>
<dbReference type="NCBIfam" id="TIGR02966">
    <property type="entry name" value="phoR_proteo"/>
    <property type="match status" value="1"/>
</dbReference>
<keyword evidence="12 14" id="KW-1133">Transmembrane helix</keyword>
<evidence type="ECO:0000256" key="14">
    <source>
        <dbReference type="SAM" id="Phobius"/>
    </source>
</evidence>
<sequence>MTKTLITLGMWAAAAWLISTWAGETAGWALLVAGLVCMILVSARQLSQITRWTRNVDDPPPPSVGPWDDILAVVYRRLRRNQQELSDLNRHMDGIMLAAEALPDGAITLNEEMQVTWCNSVASEHTGLDLAKDKGFSIFNIVRAPEFAAYARQSEWPEPLLLHLSHGDTERSLLVQLTRYGDRQFLIVGRDVTQMEKLETTRKDFVANVSHELRTPLTVLAGFLETVHDLPPESLSDEQREHYYHLMMEQAGRMQALVDDLLTLSTLESSPSTAGTPVRLAPIIDHALRQAKILSKDQHVFVANIDPELQINGIEAELGSAVGNLLTNAVRYTPKDGTITVSWYKTESGQACYSVQDTGIGIASQDIPRLTERFYRVDRGRSRATGGTGLGLAITKHVAMRHGAELNIRSRVGAGSTFSLDFPPSRVIARHA</sequence>
<evidence type="ECO:0000256" key="10">
    <source>
        <dbReference type="ARBA" id="ARBA00022777"/>
    </source>
</evidence>
<organism evidence="16 17">
    <name type="scientific">Mesopusillimonas faecipullorum</name>
    <dbReference type="NCBI Taxonomy" id="2755040"/>
    <lineage>
        <taxon>Bacteria</taxon>
        <taxon>Pseudomonadati</taxon>
        <taxon>Pseudomonadota</taxon>
        <taxon>Betaproteobacteria</taxon>
        <taxon>Burkholderiales</taxon>
        <taxon>Alcaligenaceae</taxon>
        <taxon>Mesopusillimonas</taxon>
    </lineage>
</organism>
<evidence type="ECO:0000256" key="7">
    <source>
        <dbReference type="ARBA" id="ARBA00022679"/>
    </source>
</evidence>
<evidence type="ECO:0000313" key="17">
    <source>
        <dbReference type="Proteomes" id="UP000776983"/>
    </source>
</evidence>
<evidence type="ECO:0000256" key="2">
    <source>
        <dbReference type="ARBA" id="ARBA00004236"/>
    </source>
</evidence>
<evidence type="ECO:0000259" key="15">
    <source>
        <dbReference type="PROSITE" id="PS50109"/>
    </source>
</evidence>
<dbReference type="PROSITE" id="PS50109">
    <property type="entry name" value="HIS_KIN"/>
    <property type="match status" value="1"/>
</dbReference>
<dbReference type="Pfam" id="PF11808">
    <property type="entry name" value="PhoR"/>
    <property type="match status" value="1"/>
</dbReference>
<keyword evidence="9" id="KW-0547">Nucleotide-binding</keyword>
<evidence type="ECO:0000256" key="4">
    <source>
        <dbReference type="ARBA" id="ARBA00022448"/>
    </source>
</evidence>
<evidence type="ECO:0000256" key="12">
    <source>
        <dbReference type="ARBA" id="ARBA00022989"/>
    </source>
</evidence>
<evidence type="ECO:0000256" key="13">
    <source>
        <dbReference type="ARBA" id="ARBA00023012"/>
    </source>
</evidence>
<dbReference type="InterPro" id="IPR036890">
    <property type="entry name" value="HATPase_C_sf"/>
</dbReference>
<keyword evidence="14" id="KW-0472">Membrane</keyword>
<comment type="subcellular location">
    <subcellularLocation>
        <location evidence="2">Cell membrane</location>
    </subcellularLocation>
</comment>
<evidence type="ECO:0000256" key="11">
    <source>
        <dbReference type="ARBA" id="ARBA00022840"/>
    </source>
</evidence>
<dbReference type="RefSeq" id="WP_226953885.1">
    <property type="nucleotide sequence ID" value="NZ_JACDXW010000003.1"/>
</dbReference>
<gene>
    <name evidence="16" type="primary">phoR</name>
    <name evidence="16" type="ORF">H0484_07240</name>
</gene>
<dbReference type="PANTHER" id="PTHR45453:SF1">
    <property type="entry name" value="PHOSPHATE REGULON SENSOR PROTEIN PHOR"/>
    <property type="match status" value="1"/>
</dbReference>
<reference evidence="16 17" key="1">
    <citation type="submission" date="2020-07" db="EMBL/GenBank/DDBJ databases">
        <title>Pusillimonas sp. nov., isolated from poultry manure in Taiwan.</title>
        <authorList>
            <person name="Lin S.-Y."/>
            <person name="Tang Y.-S."/>
            <person name="Young C.-C."/>
        </authorList>
    </citation>
    <scope>NUCLEOTIDE SEQUENCE [LARGE SCALE GENOMIC DNA]</scope>
    <source>
        <strain evidence="16 17">CC-YST705</strain>
    </source>
</reference>
<dbReference type="InterPro" id="IPR003661">
    <property type="entry name" value="HisK_dim/P_dom"/>
</dbReference>
<dbReference type="SUPFAM" id="SSF47384">
    <property type="entry name" value="Homodimeric domain of signal transducing histidine kinase"/>
    <property type="match status" value="1"/>
</dbReference>
<dbReference type="SUPFAM" id="SSF55874">
    <property type="entry name" value="ATPase domain of HSP90 chaperone/DNA topoisomerase II/histidine kinase"/>
    <property type="match status" value="1"/>
</dbReference>
<comment type="catalytic activity">
    <reaction evidence="1">
        <text>ATP + protein L-histidine = ADP + protein N-phospho-L-histidine.</text>
        <dbReference type="EC" id="2.7.13.3"/>
    </reaction>
</comment>
<evidence type="ECO:0000256" key="1">
    <source>
        <dbReference type="ARBA" id="ARBA00000085"/>
    </source>
</evidence>
<dbReference type="InterPro" id="IPR021766">
    <property type="entry name" value="PhoR_N"/>
</dbReference>
<feature type="transmembrane region" description="Helical" evidence="14">
    <location>
        <begin position="25"/>
        <end position="43"/>
    </location>
</feature>
<dbReference type="PANTHER" id="PTHR45453">
    <property type="entry name" value="PHOSPHATE REGULON SENSOR PROTEIN PHOR"/>
    <property type="match status" value="1"/>
</dbReference>
<dbReference type="EC" id="2.7.13.3" evidence="3"/>
<keyword evidence="8 14" id="KW-0812">Transmembrane</keyword>
<keyword evidence="4" id="KW-0813">Transport</keyword>
<dbReference type="Gene3D" id="3.30.565.10">
    <property type="entry name" value="Histidine kinase-like ATPase, C-terminal domain"/>
    <property type="match status" value="1"/>
</dbReference>
<dbReference type="SMART" id="SM00388">
    <property type="entry name" value="HisKA"/>
    <property type="match status" value="1"/>
</dbReference>
<dbReference type="InterPro" id="IPR036097">
    <property type="entry name" value="HisK_dim/P_sf"/>
</dbReference>
<dbReference type="Proteomes" id="UP000776983">
    <property type="component" value="Unassembled WGS sequence"/>
</dbReference>
<name>A0ABS8CBX8_9BURK</name>
<dbReference type="PRINTS" id="PR00344">
    <property type="entry name" value="BCTRLSENSOR"/>
</dbReference>
<dbReference type="InterPro" id="IPR050351">
    <property type="entry name" value="BphY/WalK/GraS-like"/>
</dbReference>
<feature type="domain" description="Histidine kinase" evidence="15">
    <location>
        <begin position="208"/>
        <end position="426"/>
    </location>
</feature>
<dbReference type="GO" id="GO:0016301">
    <property type="term" value="F:kinase activity"/>
    <property type="evidence" value="ECO:0007669"/>
    <property type="project" value="UniProtKB-KW"/>
</dbReference>
<evidence type="ECO:0000256" key="9">
    <source>
        <dbReference type="ARBA" id="ARBA00022741"/>
    </source>
</evidence>
<dbReference type="EMBL" id="JACDXW010000003">
    <property type="protein sequence ID" value="MCB5363541.1"/>
    <property type="molecule type" value="Genomic_DNA"/>
</dbReference>
<dbReference type="Gene3D" id="3.30.450.20">
    <property type="entry name" value="PAS domain"/>
    <property type="match status" value="1"/>
</dbReference>
<dbReference type="Pfam" id="PF02518">
    <property type="entry name" value="HATPase_c"/>
    <property type="match status" value="1"/>
</dbReference>
<keyword evidence="6" id="KW-0597">Phosphoprotein</keyword>
<comment type="caution">
    <text evidence="16">The sequence shown here is derived from an EMBL/GenBank/DDBJ whole genome shotgun (WGS) entry which is preliminary data.</text>
</comment>
<dbReference type="InterPro" id="IPR005467">
    <property type="entry name" value="His_kinase_dom"/>
</dbReference>
<evidence type="ECO:0000256" key="3">
    <source>
        <dbReference type="ARBA" id="ARBA00012438"/>
    </source>
</evidence>
<dbReference type="InterPro" id="IPR035965">
    <property type="entry name" value="PAS-like_dom_sf"/>
</dbReference>
<dbReference type="SMART" id="SM00387">
    <property type="entry name" value="HATPase_c"/>
    <property type="match status" value="1"/>
</dbReference>
<evidence type="ECO:0000256" key="5">
    <source>
        <dbReference type="ARBA" id="ARBA00022475"/>
    </source>
</evidence>
<keyword evidence="5" id="KW-1003">Cell membrane</keyword>
<dbReference type="InterPro" id="IPR014310">
    <property type="entry name" value="Sig_transdc_His_kinase_PhoR"/>
</dbReference>
<dbReference type="Pfam" id="PF00512">
    <property type="entry name" value="HisKA"/>
    <property type="match status" value="1"/>
</dbReference>
<dbReference type="InterPro" id="IPR004358">
    <property type="entry name" value="Sig_transdc_His_kin-like_C"/>
</dbReference>
<keyword evidence="17" id="KW-1185">Reference proteome</keyword>
<keyword evidence="10 16" id="KW-0418">Kinase</keyword>
<accession>A0ABS8CBX8</accession>
<dbReference type="Gene3D" id="1.10.287.130">
    <property type="match status" value="1"/>
</dbReference>
<dbReference type="InterPro" id="IPR003594">
    <property type="entry name" value="HATPase_dom"/>
</dbReference>
<evidence type="ECO:0000256" key="6">
    <source>
        <dbReference type="ARBA" id="ARBA00022553"/>
    </source>
</evidence>
<protein>
    <recommendedName>
        <fullName evidence="3">histidine kinase</fullName>
        <ecNumber evidence="3">2.7.13.3</ecNumber>
    </recommendedName>
</protein>
<keyword evidence="11" id="KW-0067">ATP-binding</keyword>
<evidence type="ECO:0000256" key="8">
    <source>
        <dbReference type="ARBA" id="ARBA00022692"/>
    </source>
</evidence>